<dbReference type="InterPro" id="IPR026816">
    <property type="entry name" value="Flavodoxin_dom"/>
</dbReference>
<dbReference type="Gene3D" id="3.40.50.360">
    <property type="match status" value="1"/>
</dbReference>
<evidence type="ECO:0000259" key="1">
    <source>
        <dbReference type="PROSITE" id="PS50902"/>
    </source>
</evidence>
<dbReference type="PANTHER" id="PTHR38030:SF2">
    <property type="entry name" value="PROTOPORPHYRINOGEN IX DEHYDROGENASE [QUINONE]"/>
    <property type="match status" value="1"/>
</dbReference>
<dbReference type="InterPro" id="IPR008254">
    <property type="entry name" value="Flavodoxin/NO_synth"/>
</dbReference>
<evidence type="ECO:0000313" key="3">
    <source>
        <dbReference type="Proteomes" id="UP000713904"/>
    </source>
</evidence>
<dbReference type="RefSeq" id="WP_185623344.1">
    <property type="nucleotide sequence ID" value="NZ_JABGBW010000001.1"/>
</dbReference>
<evidence type="ECO:0000313" key="2">
    <source>
        <dbReference type="EMBL" id="MBC2575310.1"/>
    </source>
</evidence>
<reference evidence="2 3" key="1">
    <citation type="submission" date="2020-05" db="EMBL/GenBank/DDBJ databases">
        <title>Draft genome of xy-202 and genomic insight in genome of the genus Peptostreptococcus.</title>
        <authorList>
            <person name="Zhang Z."/>
        </authorList>
    </citation>
    <scope>NUCLEOTIDE SEQUENCE [LARGE SCALE GENOMIC DNA]</scope>
    <source>
        <strain evidence="2 3">DSM 27025</strain>
    </source>
</reference>
<dbReference type="EMBL" id="JABGBW010000001">
    <property type="protein sequence ID" value="MBC2575310.1"/>
    <property type="molecule type" value="Genomic_DNA"/>
</dbReference>
<dbReference type="InterPro" id="IPR052200">
    <property type="entry name" value="Protoporphyrinogen_IX_DH"/>
</dbReference>
<name>A0ABR6TIR2_9FIRM</name>
<dbReference type="Proteomes" id="UP000713904">
    <property type="component" value="Unassembled WGS sequence"/>
</dbReference>
<dbReference type="InterPro" id="IPR029039">
    <property type="entry name" value="Flavoprotein-like_sf"/>
</dbReference>
<dbReference type="Pfam" id="PF12724">
    <property type="entry name" value="Flavodoxin_5"/>
    <property type="match status" value="1"/>
</dbReference>
<dbReference type="SUPFAM" id="SSF52218">
    <property type="entry name" value="Flavoproteins"/>
    <property type="match status" value="1"/>
</dbReference>
<dbReference type="PANTHER" id="PTHR38030">
    <property type="entry name" value="PROTOPORPHYRINOGEN IX DEHYDROGENASE [MENAQUINONE]"/>
    <property type="match status" value="1"/>
</dbReference>
<proteinExistence type="predicted"/>
<comment type="caution">
    <text evidence="2">The sequence shown here is derived from an EMBL/GenBank/DDBJ whole genome shotgun (WGS) entry which is preliminary data.</text>
</comment>
<organism evidence="2 3">
    <name type="scientific">Peptostreptococcus canis</name>
    <dbReference type="NCBI Taxonomy" id="1159213"/>
    <lineage>
        <taxon>Bacteria</taxon>
        <taxon>Bacillati</taxon>
        <taxon>Bacillota</taxon>
        <taxon>Clostridia</taxon>
        <taxon>Peptostreptococcales</taxon>
        <taxon>Peptostreptococcaceae</taxon>
        <taxon>Peptostreptococcus</taxon>
    </lineage>
</organism>
<sequence>MNKILVVYYSVHHGNTKKIIDYLAENCEIDTLNIANNRKEIDEVNSNNIHIEDKLGSYEKIILGSGIYYGKISKEIYSWLDKNIDTIKNKSIYAIITSGLVTVNYGGDLEKYLDNNGMELKSKFHCKGFDTYGPWKLIGGISKGHPDENDLKNALKFVKKEVF</sequence>
<dbReference type="PROSITE" id="PS50902">
    <property type="entry name" value="FLAVODOXIN_LIKE"/>
    <property type="match status" value="1"/>
</dbReference>
<gene>
    <name evidence="2" type="ORF">HLB29_01255</name>
</gene>
<protein>
    <submittedName>
        <fullName evidence="2">Flavodoxin</fullName>
    </submittedName>
</protein>
<feature type="domain" description="Flavodoxin-like" evidence="1">
    <location>
        <begin position="5"/>
        <end position="162"/>
    </location>
</feature>
<keyword evidence="3" id="KW-1185">Reference proteome</keyword>
<accession>A0ABR6TIR2</accession>